<dbReference type="OrthoDB" id="1522997at2"/>
<dbReference type="CDD" id="cd05301">
    <property type="entry name" value="GDH"/>
    <property type="match status" value="1"/>
</dbReference>
<reference evidence="13 14" key="1">
    <citation type="submission" date="2018-06" db="EMBL/GenBank/DDBJ databases">
        <title>Genomic Encyclopedia of Archaeal and Bacterial Type Strains, Phase II (KMG-II): from individual species to whole genera.</title>
        <authorList>
            <person name="Goeker M."/>
        </authorList>
    </citation>
    <scope>NUCLEOTIDE SEQUENCE [LARGE SCALE GENOMIC DNA]</scope>
    <source>
        <strain evidence="13 14">DSM 23857</strain>
    </source>
</reference>
<dbReference type="Proteomes" id="UP000249547">
    <property type="component" value="Unassembled WGS sequence"/>
</dbReference>
<accession>A0A327R2M8</accession>
<dbReference type="GO" id="GO:0030267">
    <property type="term" value="F:glyoxylate reductase (NADPH) activity"/>
    <property type="evidence" value="ECO:0007669"/>
    <property type="project" value="UniProtKB-EC"/>
</dbReference>
<evidence type="ECO:0000256" key="8">
    <source>
        <dbReference type="ARBA" id="ARBA00066674"/>
    </source>
</evidence>
<evidence type="ECO:0000256" key="9">
    <source>
        <dbReference type="ARBA" id="ARBA00073362"/>
    </source>
</evidence>
<evidence type="ECO:0000256" key="3">
    <source>
        <dbReference type="ARBA" id="ARBA00051801"/>
    </source>
</evidence>
<dbReference type="AlphaFoldDB" id="A0A327R2M8"/>
<dbReference type="InterPro" id="IPR029752">
    <property type="entry name" value="D-isomer_DH_CS1"/>
</dbReference>
<dbReference type="PANTHER" id="PTHR10996">
    <property type="entry name" value="2-HYDROXYACID DEHYDROGENASE-RELATED"/>
    <property type="match status" value="1"/>
</dbReference>
<protein>
    <recommendedName>
        <fullName evidence="9">Glyoxylate/hydroxypyruvate reductase B</fullName>
        <ecNumber evidence="7">1.1.1.79</ecNumber>
        <ecNumber evidence="8">1.1.1.81</ecNumber>
    </recommendedName>
</protein>
<dbReference type="InterPro" id="IPR006139">
    <property type="entry name" value="D-isomer_2_OHA_DH_cat_dom"/>
</dbReference>
<dbReference type="RefSeq" id="WP_111596334.1">
    <property type="nucleotide sequence ID" value="NZ_QLLL01000001.1"/>
</dbReference>
<dbReference type="GO" id="GO:0051287">
    <property type="term" value="F:NAD binding"/>
    <property type="evidence" value="ECO:0007669"/>
    <property type="project" value="InterPro"/>
</dbReference>
<evidence type="ECO:0000256" key="2">
    <source>
        <dbReference type="ARBA" id="ARBA00023027"/>
    </source>
</evidence>
<evidence type="ECO:0000256" key="6">
    <source>
        <dbReference type="ARBA" id="ARBA00061278"/>
    </source>
</evidence>
<dbReference type="Gene3D" id="3.40.50.720">
    <property type="entry name" value="NAD(P)-binding Rossmann-like Domain"/>
    <property type="match status" value="2"/>
</dbReference>
<evidence type="ECO:0000313" key="13">
    <source>
        <dbReference type="EMBL" id="RAJ10881.1"/>
    </source>
</evidence>
<dbReference type="GO" id="GO:0005829">
    <property type="term" value="C:cytosol"/>
    <property type="evidence" value="ECO:0007669"/>
    <property type="project" value="TreeGrafter"/>
</dbReference>
<feature type="domain" description="D-isomer specific 2-hydroxyacid dehydrogenase NAD-binding" evidence="12">
    <location>
        <begin position="109"/>
        <end position="287"/>
    </location>
</feature>
<dbReference type="EMBL" id="QLLL01000001">
    <property type="protein sequence ID" value="RAJ10881.1"/>
    <property type="molecule type" value="Genomic_DNA"/>
</dbReference>
<dbReference type="EC" id="1.1.1.79" evidence="7"/>
<feature type="domain" description="D-isomer specific 2-hydroxyacid dehydrogenase catalytic" evidence="11">
    <location>
        <begin position="3"/>
        <end position="319"/>
    </location>
</feature>
<evidence type="ECO:0000256" key="5">
    <source>
        <dbReference type="ARBA" id="ARBA00052769"/>
    </source>
</evidence>
<evidence type="ECO:0000256" key="10">
    <source>
        <dbReference type="RuleBase" id="RU003719"/>
    </source>
</evidence>
<keyword evidence="1 10" id="KW-0560">Oxidoreductase</keyword>
<proteinExistence type="inferred from homology"/>
<comment type="catalytic activity">
    <reaction evidence="3">
        <text>(R)-glycerate + NAD(+) = 3-hydroxypyruvate + NADH + H(+)</text>
        <dbReference type="Rhea" id="RHEA:17905"/>
        <dbReference type="ChEBI" id="CHEBI:15378"/>
        <dbReference type="ChEBI" id="CHEBI:16659"/>
        <dbReference type="ChEBI" id="CHEBI:17180"/>
        <dbReference type="ChEBI" id="CHEBI:57540"/>
        <dbReference type="ChEBI" id="CHEBI:57945"/>
        <dbReference type="EC" id="1.1.1.81"/>
    </reaction>
</comment>
<keyword evidence="14" id="KW-1185">Reference proteome</keyword>
<dbReference type="Pfam" id="PF00389">
    <property type="entry name" value="2-Hacid_dh"/>
    <property type="match status" value="1"/>
</dbReference>
<dbReference type="InterPro" id="IPR050223">
    <property type="entry name" value="D-isomer_2-hydroxyacid_DH"/>
</dbReference>
<evidence type="ECO:0000256" key="4">
    <source>
        <dbReference type="ARBA" id="ARBA00052239"/>
    </source>
</evidence>
<dbReference type="FunFam" id="3.40.50.720:FF:000026">
    <property type="entry name" value="Glyoxylate/hydroxypyruvate reductase B"/>
    <property type="match status" value="1"/>
</dbReference>
<evidence type="ECO:0000256" key="1">
    <source>
        <dbReference type="ARBA" id="ARBA00023002"/>
    </source>
</evidence>
<evidence type="ECO:0000259" key="12">
    <source>
        <dbReference type="Pfam" id="PF02826"/>
    </source>
</evidence>
<dbReference type="InterPro" id="IPR006140">
    <property type="entry name" value="D-isomer_DH_NAD-bd"/>
</dbReference>
<keyword evidence="2" id="KW-0520">NAD</keyword>
<evidence type="ECO:0000313" key="14">
    <source>
        <dbReference type="Proteomes" id="UP000249547"/>
    </source>
</evidence>
<comment type="similarity">
    <text evidence="6">Belongs to the D-isomer specific 2-hydroxyacid dehydrogenase family. GhrB subfamily.</text>
</comment>
<evidence type="ECO:0000259" key="11">
    <source>
        <dbReference type="Pfam" id="PF00389"/>
    </source>
</evidence>
<comment type="catalytic activity">
    <reaction evidence="4">
        <text>(R)-glycerate + NADP(+) = 3-hydroxypyruvate + NADPH + H(+)</text>
        <dbReference type="Rhea" id="RHEA:18657"/>
        <dbReference type="ChEBI" id="CHEBI:15378"/>
        <dbReference type="ChEBI" id="CHEBI:16659"/>
        <dbReference type="ChEBI" id="CHEBI:17180"/>
        <dbReference type="ChEBI" id="CHEBI:57783"/>
        <dbReference type="ChEBI" id="CHEBI:58349"/>
        <dbReference type="EC" id="1.1.1.81"/>
    </reaction>
</comment>
<evidence type="ECO:0000256" key="7">
    <source>
        <dbReference type="ARBA" id="ARBA00066661"/>
    </source>
</evidence>
<sequence>MKIFITREIPQVGLDLLTAAGHTYTQYTEKAPLSPAALVEGCLQHDALLSVGPNKLNTSFFSQVPNIKAVALLSVGYDNLDVHAATEHRIPVSNTPGVLSKATSDVAFLLMLAVSRKAFFMHQSIKNGQWGFFEPKANLGIELYGKTLGVFGLGKIGLELAKKCKAAYDMHIIYHNRSRNEEAEALLGARYVSFDELLSTSDVVSVHANLSPSTQNIFNAAAFAKMKPSAIFVNTARGGLHNEKDLMEALQQEKIWGAGLDVTNPEPMTANNPLLDLPNVCILPHIGSATKETRDAMATLAAQNLIAALKGEKMPNVINHDVYQ</sequence>
<name>A0A327R2M8_9BACT</name>
<dbReference type="EC" id="1.1.1.81" evidence="8"/>
<dbReference type="Pfam" id="PF02826">
    <property type="entry name" value="2-Hacid_dh_C"/>
    <property type="match status" value="1"/>
</dbReference>
<dbReference type="PROSITE" id="PS00065">
    <property type="entry name" value="D_2_HYDROXYACID_DH_1"/>
    <property type="match status" value="1"/>
</dbReference>
<dbReference type="PANTHER" id="PTHR10996:SF178">
    <property type="entry name" value="2-HYDROXYACID DEHYDROGENASE YGL185C-RELATED"/>
    <property type="match status" value="1"/>
</dbReference>
<organism evidence="13 14">
    <name type="scientific">Chitinophaga skermanii</name>
    <dbReference type="NCBI Taxonomy" id="331697"/>
    <lineage>
        <taxon>Bacteria</taxon>
        <taxon>Pseudomonadati</taxon>
        <taxon>Bacteroidota</taxon>
        <taxon>Chitinophagia</taxon>
        <taxon>Chitinophagales</taxon>
        <taxon>Chitinophagaceae</taxon>
        <taxon>Chitinophaga</taxon>
    </lineage>
</organism>
<comment type="caution">
    <text evidence="13">The sequence shown here is derived from an EMBL/GenBank/DDBJ whole genome shotgun (WGS) entry which is preliminary data.</text>
</comment>
<dbReference type="SUPFAM" id="SSF52283">
    <property type="entry name" value="Formate/glycerate dehydrogenase catalytic domain-like"/>
    <property type="match status" value="1"/>
</dbReference>
<dbReference type="SUPFAM" id="SSF51735">
    <property type="entry name" value="NAD(P)-binding Rossmann-fold domains"/>
    <property type="match status" value="1"/>
</dbReference>
<gene>
    <name evidence="13" type="ORF">LX64_00488</name>
</gene>
<dbReference type="InterPro" id="IPR036291">
    <property type="entry name" value="NAD(P)-bd_dom_sf"/>
</dbReference>
<comment type="catalytic activity">
    <reaction evidence="5">
        <text>glycolate + NADP(+) = glyoxylate + NADPH + H(+)</text>
        <dbReference type="Rhea" id="RHEA:10992"/>
        <dbReference type="ChEBI" id="CHEBI:15378"/>
        <dbReference type="ChEBI" id="CHEBI:29805"/>
        <dbReference type="ChEBI" id="CHEBI:36655"/>
        <dbReference type="ChEBI" id="CHEBI:57783"/>
        <dbReference type="ChEBI" id="CHEBI:58349"/>
        <dbReference type="EC" id="1.1.1.79"/>
    </reaction>
</comment>
<dbReference type="GO" id="GO:0016618">
    <property type="term" value="F:hydroxypyruvate reductase [NAD(P)H] activity"/>
    <property type="evidence" value="ECO:0007669"/>
    <property type="project" value="UniProtKB-EC"/>
</dbReference>